<dbReference type="EMBL" id="AM889285">
    <property type="protein sequence ID" value="CAP56185.1"/>
    <property type="molecule type" value="Genomic_DNA"/>
</dbReference>
<name>A9HLL8_GLUDA</name>
<gene>
    <name evidence="2" type="ordered locus">GDI2242</name>
</gene>
<dbReference type="AlphaFoldDB" id="A9HLL8"/>
<protein>
    <submittedName>
        <fullName evidence="2">Uncharacterized protein</fullName>
    </submittedName>
</protein>
<accession>A9HLL8</accession>
<organism evidence="2 3">
    <name type="scientific">Gluconacetobacter diazotrophicus (strain ATCC 49037 / DSM 5601 / CCUG 37298 / CIP 103539 / LMG 7603 / PAl5)</name>
    <dbReference type="NCBI Taxonomy" id="272568"/>
    <lineage>
        <taxon>Bacteria</taxon>
        <taxon>Pseudomonadati</taxon>
        <taxon>Pseudomonadota</taxon>
        <taxon>Alphaproteobacteria</taxon>
        <taxon>Acetobacterales</taxon>
        <taxon>Acetobacteraceae</taxon>
        <taxon>Gluconacetobacter</taxon>
    </lineage>
</organism>
<keyword evidence="3" id="KW-1185">Reference proteome</keyword>
<feature type="region of interest" description="Disordered" evidence="1">
    <location>
        <begin position="1"/>
        <end position="34"/>
    </location>
</feature>
<proteinExistence type="predicted"/>
<dbReference type="Proteomes" id="UP000001176">
    <property type="component" value="Chromosome"/>
</dbReference>
<feature type="compositionally biased region" description="Polar residues" evidence="1">
    <location>
        <begin position="1"/>
        <end position="12"/>
    </location>
</feature>
<evidence type="ECO:0000313" key="2">
    <source>
        <dbReference type="EMBL" id="CAP56185.1"/>
    </source>
</evidence>
<sequence>MQGRNKQTCNNQDELDSRIGIHRGRPAWNRPGAAMRPSIQTDLQCQRAWRVGVPYGIRTRVTAVKGQNLALDNCGLRGYRVELTLIMSSPVTHCHPKTPPLWLKNGS</sequence>
<reference evidence="2 3" key="1">
    <citation type="journal article" date="2009" name="BMC Genomics">
        <title>Complete genome sequence of the sugarcane nitrogen-fixing endophyte Gluconacetobacter diazotrophicus Pal5.</title>
        <authorList>
            <person name="Bertalan M."/>
            <person name="Albano R."/>
            <person name="Padua V."/>
            <person name="Rouws L."/>
            <person name="Rojas C."/>
            <person name="Hemerly A."/>
            <person name="Teixeira K."/>
            <person name="Schwab S."/>
            <person name="Araujo J."/>
            <person name="Oliveira A."/>
            <person name="Franca L."/>
            <person name="Magalhaes V."/>
            <person name="Alqueres S."/>
            <person name="Cardoso A."/>
            <person name="Almeida W."/>
            <person name="Loureiro M.M."/>
            <person name="Nogueira E."/>
            <person name="Cidade D."/>
            <person name="Oliveira D."/>
            <person name="Simao T."/>
            <person name="Macedo J."/>
            <person name="Valadao A."/>
            <person name="Dreschsel M."/>
            <person name="Freitas F."/>
            <person name="Vidal M."/>
            <person name="Guedes H."/>
            <person name="Rodrigues E."/>
            <person name="Meneses C."/>
            <person name="Brioso P."/>
            <person name="Pozzer L."/>
            <person name="Figueiredo D."/>
            <person name="Montano H."/>
            <person name="Junior J."/>
            <person name="Filho G."/>
            <person name="Flores V."/>
            <person name="Ferreira B."/>
            <person name="Branco A."/>
            <person name="Gonzalez P."/>
            <person name="Guillobel H."/>
            <person name="Lemos M."/>
            <person name="Seibel L."/>
            <person name="Macedo J."/>
            <person name="Alves-Ferreira M."/>
            <person name="Sachetto-Martins G."/>
            <person name="Coelho A."/>
            <person name="Santos E."/>
            <person name="Amaral G."/>
            <person name="Neves A."/>
            <person name="Pacheco A.B."/>
            <person name="Carvalho D."/>
            <person name="Lery L."/>
            <person name="Bisch P."/>
            <person name="Rossle S.C."/>
            <person name="Urmenyi T."/>
            <person name="Kruger W.V."/>
            <person name="Martins O."/>
            <person name="Baldani J.I."/>
            <person name="Ferreira P.C."/>
        </authorList>
    </citation>
    <scope>NUCLEOTIDE SEQUENCE [LARGE SCALE GENOMIC DNA]</scope>
    <source>
        <strain evidence="3">ATCC 49037 / DSM 5601 / CCUG 37298 / CIP 103539 / LMG 7603 / PAl5</strain>
    </source>
</reference>
<evidence type="ECO:0000313" key="3">
    <source>
        <dbReference type="Proteomes" id="UP000001176"/>
    </source>
</evidence>
<dbReference type="KEGG" id="gdi:GDI2242"/>
<evidence type="ECO:0000256" key="1">
    <source>
        <dbReference type="SAM" id="MobiDB-lite"/>
    </source>
</evidence>